<dbReference type="Proteomes" id="UP000198948">
    <property type="component" value="Unassembled WGS sequence"/>
</dbReference>
<dbReference type="EMBL" id="FOHA01000001">
    <property type="protein sequence ID" value="SER50555.1"/>
    <property type="molecule type" value="Genomic_DNA"/>
</dbReference>
<evidence type="ECO:0000313" key="1">
    <source>
        <dbReference type="EMBL" id="SER50555.1"/>
    </source>
</evidence>
<organism evidence="1 2">
    <name type="scientific">Isobaculum melis</name>
    <dbReference type="NCBI Taxonomy" id="142588"/>
    <lineage>
        <taxon>Bacteria</taxon>
        <taxon>Bacillati</taxon>
        <taxon>Bacillota</taxon>
        <taxon>Bacilli</taxon>
        <taxon>Lactobacillales</taxon>
        <taxon>Carnobacteriaceae</taxon>
        <taxon>Isobaculum</taxon>
    </lineage>
</organism>
<reference evidence="1 2" key="1">
    <citation type="submission" date="2016-10" db="EMBL/GenBank/DDBJ databases">
        <authorList>
            <person name="de Groot N.N."/>
        </authorList>
    </citation>
    <scope>NUCLEOTIDE SEQUENCE [LARGE SCALE GENOMIC DNA]</scope>
    <source>
        <strain evidence="1 2">DSM 13760</strain>
    </source>
</reference>
<dbReference type="OrthoDB" id="2222729at2"/>
<protein>
    <submittedName>
        <fullName evidence="1">Uncharacterized protein</fullName>
    </submittedName>
</protein>
<evidence type="ECO:0000313" key="2">
    <source>
        <dbReference type="Proteomes" id="UP000198948"/>
    </source>
</evidence>
<dbReference type="AlphaFoldDB" id="A0A1H9PRW6"/>
<dbReference type="STRING" id="142588.SAMN04488559_10177"/>
<accession>A0A1H9PRW6</accession>
<proteinExistence type="predicted"/>
<keyword evidence="2" id="KW-1185">Reference proteome</keyword>
<name>A0A1H9PRW6_9LACT</name>
<sequence>MRIYVQFNKKEINLNYRELAEKMWFKTYQEEPLELSHTGNSETLQENYRLGLKWDKGLNDERWQSKKTLWKYEDISVNPIRNNSILYFETRHIYLLSVDKRALYIMVIAFAKEVEGLISEDATKTWETVEEFENKHYDLLNLSFEKSNEISLVEADTLEMIEEPWDNEVEYT</sequence>
<gene>
    <name evidence="1" type="ORF">SAMN04488559_10177</name>
</gene>
<dbReference type="RefSeq" id="WP_092649236.1">
    <property type="nucleotide sequence ID" value="NZ_FOHA01000001.1"/>
</dbReference>